<sequence>MHLRAAVKMRAFLGPTSLITFQVIFMQVFTLAVFAIQAPLLGPQAFGSVALGMVMVGFCETVVTSVATDTLISLKDAGAAHYRTATTATLLASSLLGLAVFLGSDAAAWLADDPSLAPVFRWMALLPPLSALWVAPTAQTKREMQFKATVIRSVFSLALSGVIGVALAFSSMGVWALVAQALIYRASGAVALWLLVPLRFQLGYTGMAGRELAAIARTLFFARAMSWATGQIPRFLLGLSLGTVELGLYSLGARLTDVLIHLSVEPRTIVARVELRRHATDRQELDLAVRKLFATMSAVCFPMSIGGAVVIPTLFDAWLDPRWQTGASSVQLLLLCCVPYVTYYGCTALVLAMNQRRAEVIVATLQAVCLTLAVGLTARAGLDAASLSILGTLALLLPVPLVLVRRCCGVEIGTIVGPQLPAFASAALMGIVVALAEARLRDSVSSVTLLVALIGFGALVYVAAMAILAPALVRERLDGLRLRGNLGAAE</sequence>
<evidence type="ECO:0000256" key="5">
    <source>
        <dbReference type="ARBA" id="ARBA00022989"/>
    </source>
</evidence>
<dbReference type="PANTHER" id="PTHR30250">
    <property type="entry name" value="PST FAMILY PREDICTED COLANIC ACID TRANSPORTER"/>
    <property type="match status" value="1"/>
</dbReference>
<reference evidence="8 9" key="1">
    <citation type="submission" date="2023-08" db="EMBL/GenBank/DDBJ databases">
        <title>The draft genome sequence of Paracraurococcus sp. LOR1-02.</title>
        <authorList>
            <person name="Kingkaew E."/>
            <person name="Tanasupawat S."/>
        </authorList>
    </citation>
    <scope>NUCLEOTIDE SEQUENCE [LARGE SCALE GENOMIC DNA]</scope>
    <source>
        <strain evidence="8 9">LOR1-02</strain>
    </source>
</reference>
<feature type="transmembrane region" description="Helical" evidence="7">
    <location>
        <begin position="116"/>
        <end position="134"/>
    </location>
</feature>
<dbReference type="InterPro" id="IPR050833">
    <property type="entry name" value="Poly_Biosynth_Transport"/>
</dbReference>
<feature type="transmembrane region" description="Helical" evidence="7">
    <location>
        <begin position="12"/>
        <end position="36"/>
    </location>
</feature>
<keyword evidence="3" id="KW-1003">Cell membrane</keyword>
<feature type="transmembrane region" description="Helical" evidence="7">
    <location>
        <begin position="416"/>
        <end position="436"/>
    </location>
</feature>
<keyword evidence="9" id="KW-1185">Reference proteome</keyword>
<feature type="transmembrane region" description="Helical" evidence="7">
    <location>
        <begin position="292"/>
        <end position="312"/>
    </location>
</feature>
<dbReference type="EMBL" id="JAUTWS010000051">
    <property type="protein sequence ID" value="MDO9712579.1"/>
    <property type="molecule type" value="Genomic_DNA"/>
</dbReference>
<evidence type="ECO:0000313" key="9">
    <source>
        <dbReference type="Proteomes" id="UP001243009"/>
    </source>
</evidence>
<dbReference type="PANTHER" id="PTHR30250:SF10">
    <property type="entry name" value="LIPOPOLYSACCHARIDE BIOSYNTHESIS PROTEIN WZXC"/>
    <property type="match status" value="1"/>
</dbReference>
<comment type="caution">
    <text evidence="8">The sequence shown here is derived from an EMBL/GenBank/DDBJ whole genome shotgun (WGS) entry which is preliminary data.</text>
</comment>
<name>A0ABT9E8T3_9PROT</name>
<feature type="transmembrane region" description="Helical" evidence="7">
    <location>
        <begin position="384"/>
        <end position="404"/>
    </location>
</feature>
<evidence type="ECO:0000256" key="1">
    <source>
        <dbReference type="ARBA" id="ARBA00004651"/>
    </source>
</evidence>
<keyword evidence="5 7" id="KW-1133">Transmembrane helix</keyword>
<comment type="similarity">
    <text evidence="2">Belongs to the polysaccharide synthase family.</text>
</comment>
<keyword evidence="4 7" id="KW-0812">Transmembrane</keyword>
<accession>A0ABT9E8T3</accession>
<evidence type="ECO:0000256" key="4">
    <source>
        <dbReference type="ARBA" id="ARBA00022692"/>
    </source>
</evidence>
<feature type="transmembrane region" description="Helical" evidence="7">
    <location>
        <begin position="88"/>
        <end position="110"/>
    </location>
</feature>
<proteinExistence type="inferred from homology"/>
<feature type="transmembrane region" description="Helical" evidence="7">
    <location>
        <begin position="182"/>
        <end position="200"/>
    </location>
</feature>
<evidence type="ECO:0000313" key="8">
    <source>
        <dbReference type="EMBL" id="MDO9712579.1"/>
    </source>
</evidence>
<protein>
    <submittedName>
        <fullName evidence="8">Oligosaccharide flippase family protein</fullName>
    </submittedName>
</protein>
<feature type="transmembrane region" description="Helical" evidence="7">
    <location>
        <begin position="360"/>
        <end position="378"/>
    </location>
</feature>
<feature type="transmembrane region" description="Helical" evidence="7">
    <location>
        <begin position="448"/>
        <end position="473"/>
    </location>
</feature>
<dbReference type="RefSeq" id="WP_305107436.1">
    <property type="nucleotide sequence ID" value="NZ_JAUTWS010000051.1"/>
</dbReference>
<organism evidence="8 9">
    <name type="scientific">Paracraurococcus lichenis</name>
    <dbReference type="NCBI Taxonomy" id="3064888"/>
    <lineage>
        <taxon>Bacteria</taxon>
        <taxon>Pseudomonadati</taxon>
        <taxon>Pseudomonadota</taxon>
        <taxon>Alphaproteobacteria</taxon>
        <taxon>Acetobacterales</taxon>
        <taxon>Roseomonadaceae</taxon>
        <taxon>Paracraurococcus</taxon>
    </lineage>
</organism>
<evidence type="ECO:0000256" key="3">
    <source>
        <dbReference type="ARBA" id="ARBA00022475"/>
    </source>
</evidence>
<keyword evidence="6 7" id="KW-0472">Membrane</keyword>
<dbReference type="Pfam" id="PF13440">
    <property type="entry name" value="Polysacc_synt_3"/>
    <property type="match status" value="1"/>
</dbReference>
<evidence type="ECO:0000256" key="7">
    <source>
        <dbReference type="SAM" id="Phobius"/>
    </source>
</evidence>
<gene>
    <name evidence="8" type="ORF">Q7A36_29845</name>
</gene>
<feature type="transmembrane region" description="Helical" evidence="7">
    <location>
        <begin position="48"/>
        <end position="67"/>
    </location>
</feature>
<feature type="transmembrane region" description="Helical" evidence="7">
    <location>
        <begin position="154"/>
        <end position="176"/>
    </location>
</feature>
<evidence type="ECO:0000256" key="6">
    <source>
        <dbReference type="ARBA" id="ARBA00023136"/>
    </source>
</evidence>
<evidence type="ECO:0000256" key="2">
    <source>
        <dbReference type="ARBA" id="ARBA00007430"/>
    </source>
</evidence>
<comment type="subcellular location">
    <subcellularLocation>
        <location evidence="1">Cell membrane</location>
        <topology evidence="1">Multi-pass membrane protein</topology>
    </subcellularLocation>
</comment>
<dbReference type="Proteomes" id="UP001243009">
    <property type="component" value="Unassembled WGS sequence"/>
</dbReference>
<feature type="transmembrane region" description="Helical" evidence="7">
    <location>
        <begin position="332"/>
        <end position="353"/>
    </location>
</feature>